<dbReference type="EMBL" id="JAPEUR010000146">
    <property type="protein sequence ID" value="KAJ4318173.1"/>
    <property type="molecule type" value="Genomic_DNA"/>
</dbReference>
<accession>A0A9W9BM94</accession>
<dbReference type="OrthoDB" id="4969524at2759"/>
<protein>
    <submittedName>
        <fullName evidence="2">Uncharacterized protein</fullName>
    </submittedName>
</protein>
<keyword evidence="3" id="KW-1185">Reference proteome</keyword>
<sequence length="162" mass="17836">MSVKETMRKRGGIYKAVIEKNPPWLNHVHIVHVVDFTIGVPADEGGTCDDGISPRPDEEIRSAVFIQTSKTALGGVLYETHRWPGSHKFKLSVSQHPNLEKHDYLTSDAIIGFIWKKNIARHLPGIVRSIPTPDPSGLYVPAKIPDGSPLDGSDLPPQDSTE</sequence>
<proteinExistence type="predicted"/>
<dbReference type="Proteomes" id="UP001140502">
    <property type="component" value="Unassembled WGS sequence"/>
</dbReference>
<feature type="region of interest" description="Disordered" evidence="1">
    <location>
        <begin position="137"/>
        <end position="162"/>
    </location>
</feature>
<name>A0A9W9BM94_9HYPO</name>
<gene>
    <name evidence="2" type="ORF">N0V84_006999</name>
</gene>
<evidence type="ECO:0000313" key="3">
    <source>
        <dbReference type="Proteomes" id="UP001140502"/>
    </source>
</evidence>
<evidence type="ECO:0000256" key="1">
    <source>
        <dbReference type="SAM" id="MobiDB-lite"/>
    </source>
</evidence>
<comment type="caution">
    <text evidence="2">The sequence shown here is derived from an EMBL/GenBank/DDBJ whole genome shotgun (WGS) entry which is preliminary data.</text>
</comment>
<reference evidence="2" key="1">
    <citation type="submission" date="2022-10" db="EMBL/GenBank/DDBJ databases">
        <title>Tapping the CABI collections for fungal endophytes: first genome assemblies for Collariella, Neodidymelliopsis, Ascochyta clinopodiicola, Didymella pomorum, Didymosphaeria variabile, Neocosmospora piperis and Neocucurbitaria cava.</title>
        <authorList>
            <person name="Hill R."/>
        </authorList>
    </citation>
    <scope>NUCLEOTIDE SEQUENCE</scope>
    <source>
        <strain evidence="2">IMI 366586</strain>
    </source>
</reference>
<evidence type="ECO:0000313" key="2">
    <source>
        <dbReference type="EMBL" id="KAJ4318173.1"/>
    </source>
</evidence>
<dbReference type="AlphaFoldDB" id="A0A9W9BM94"/>
<organism evidence="2 3">
    <name type="scientific">Fusarium piperis</name>
    <dbReference type="NCBI Taxonomy" id="1435070"/>
    <lineage>
        <taxon>Eukaryota</taxon>
        <taxon>Fungi</taxon>
        <taxon>Dikarya</taxon>
        <taxon>Ascomycota</taxon>
        <taxon>Pezizomycotina</taxon>
        <taxon>Sordariomycetes</taxon>
        <taxon>Hypocreomycetidae</taxon>
        <taxon>Hypocreales</taxon>
        <taxon>Nectriaceae</taxon>
        <taxon>Fusarium</taxon>
        <taxon>Fusarium solani species complex</taxon>
    </lineage>
</organism>